<feature type="domain" description="Fungal lipase-type" evidence="1">
    <location>
        <begin position="60"/>
        <end position="203"/>
    </location>
</feature>
<dbReference type="EMBL" id="BSOT01000005">
    <property type="protein sequence ID" value="GLR70543.1"/>
    <property type="molecule type" value="Genomic_DNA"/>
</dbReference>
<reference evidence="2" key="1">
    <citation type="journal article" date="2014" name="Int. J. Syst. Evol. Microbiol.">
        <title>Complete genome sequence of Corynebacterium casei LMG S-19264T (=DSM 44701T), isolated from a smear-ripened cheese.</title>
        <authorList>
            <consortium name="US DOE Joint Genome Institute (JGI-PGF)"/>
            <person name="Walter F."/>
            <person name="Albersmeier A."/>
            <person name="Kalinowski J."/>
            <person name="Ruckert C."/>
        </authorList>
    </citation>
    <scope>NUCLEOTIDE SEQUENCE</scope>
    <source>
        <strain evidence="2">NBRC 110023</strain>
    </source>
</reference>
<dbReference type="InterPro" id="IPR002921">
    <property type="entry name" value="Fungal_lipase-type"/>
</dbReference>
<keyword evidence="3" id="KW-1185">Reference proteome</keyword>
<dbReference type="SUPFAM" id="SSF53474">
    <property type="entry name" value="alpha/beta-Hydrolases"/>
    <property type="match status" value="1"/>
</dbReference>
<dbReference type="AlphaFoldDB" id="A0AA37SVW0"/>
<dbReference type="Gene3D" id="3.40.50.1820">
    <property type="entry name" value="alpha/beta hydrolase"/>
    <property type="match status" value="1"/>
</dbReference>
<sequence length="261" mass="31226">MKKLKRYQYERYAILCQLSYPDTPSIYQDVISPFKQIQLTDKYNRMSVRLLWQDDKKEVIVVFRGSLGLRDWLGNCCIFPTKLNVLNDSYYVHWGFKRLLDYPLYPDSTTGGLQSLRQLLYSVLTPLLRQGKRFSFIGHSSGGAVALLMADYYERMHPKKVKRVVTFGQPAAGSLSFRRKYLLHNKTYRVCCDLDMITYLPPIPYYFWHVGKMLWLHDDQIYENTPTLKRLWMSLRSWLLRPITYHYMRKYIRNKTLFDDH</sequence>
<dbReference type="Pfam" id="PF01764">
    <property type="entry name" value="Lipase_3"/>
    <property type="match status" value="1"/>
</dbReference>
<reference evidence="2" key="2">
    <citation type="submission" date="2023-01" db="EMBL/GenBank/DDBJ databases">
        <title>Draft genome sequence of Agaribacter marinus strain NBRC 110023.</title>
        <authorList>
            <person name="Sun Q."/>
            <person name="Mori K."/>
        </authorList>
    </citation>
    <scope>NUCLEOTIDE SEQUENCE</scope>
    <source>
        <strain evidence="2">NBRC 110023</strain>
    </source>
</reference>
<name>A0AA37SVW0_9ALTE</name>
<evidence type="ECO:0000259" key="1">
    <source>
        <dbReference type="Pfam" id="PF01764"/>
    </source>
</evidence>
<evidence type="ECO:0000313" key="2">
    <source>
        <dbReference type="EMBL" id="GLR70543.1"/>
    </source>
</evidence>
<dbReference type="Proteomes" id="UP001156601">
    <property type="component" value="Unassembled WGS sequence"/>
</dbReference>
<dbReference type="InterPro" id="IPR029058">
    <property type="entry name" value="AB_hydrolase_fold"/>
</dbReference>
<dbReference type="RefSeq" id="WP_284216837.1">
    <property type="nucleotide sequence ID" value="NZ_BSOT01000005.1"/>
</dbReference>
<comment type="caution">
    <text evidence="2">The sequence shown here is derived from an EMBL/GenBank/DDBJ whole genome shotgun (WGS) entry which is preliminary data.</text>
</comment>
<dbReference type="CDD" id="cd00519">
    <property type="entry name" value="Lipase_3"/>
    <property type="match status" value="1"/>
</dbReference>
<accession>A0AA37SVW0</accession>
<dbReference type="GO" id="GO:0006629">
    <property type="term" value="P:lipid metabolic process"/>
    <property type="evidence" value="ECO:0007669"/>
    <property type="project" value="InterPro"/>
</dbReference>
<evidence type="ECO:0000313" key="3">
    <source>
        <dbReference type="Proteomes" id="UP001156601"/>
    </source>
</evidence>
<proteinExistence type="predicted"/>
<dbReference type="PANTHER" id="PTHR45856:SF24">
    <property type="entry name" value="FUNGAL LIPASE-LIKE DOMAIN-CONTAINING PROTEIN"/>
    <property type="match status" value="1"/>
</dbReference>
<protein>
    <submittedName>
        <fullName evidence="2">Lipase</fullName>
    </submittedName>
</protein>
<gene>
    <name evidence="2" type="ORF">GCM10007852_14510</name>
</gene>
<dbReference type="InterPro" id="IPR051218">
    <property type="entry name" value="Sec_MonoDiacylglyc_Lipase"/>
</dbReference>
<dbReference type="PANTHER" id="PTHR45856">
    <property type="entry name" value="ALPHA/BETA-HYDROLASES SUPERFAMILY PROTEIN"/>
    <property type="match status" value="1"/>
</dbReference>
<organism evidence="2 3">
    <name type="scientific">Agaribacter marinus</name>
    <dbReference type="NCBI Taxonomy" id="1431249"/>
    <lineage>
        <taxon>Bacteria</taxon>
        <taxon>Pseudomonadati</taxon>
        <taxon>Pseudomonadota</taxon>
        <taxon>Gammaproteobacteria</taxon>
        <taxon>Alteromonadales</taxon>
        <taxon>Alteromonadaceae</taxon>
        <taxon>Agaribacter</taxon>
    </lineage>
</organism>